<keyword evidence="1" id="KW-1133">Transmembrane helix</keyword>
<proteinExistence type="predicted"/>
<gene>
    <name evidence="2" type="ORF">ACFSKV_03995</name>
</gene>
<dbReference type="PANTHER" id="PTHR34703">
    <property type="entry name" value="ANTIPORTER SUBUNIT MNHG2-RELATED"/>
    <property type="match status" value="1"/>
</dbReference>
<dbReference type="InterPro" id="IPR005133">
    <property type="entry name" value="PhaG_MnhG_YufB"/>
</dbReference>
<dbReference type="RefSeq" id="WP_380800556.1">
    <property type="nucleotide sequence ID" value="NZ_JBHUIV010000010.1"/>
</dbReference>
<dbReference type="PANTHER" id="PTHR34703:SF1">
    <property type="entry name" value="ANTIPORTER SUBUNIT MNHG2-RELATED"/>
    <property type="match status" value="1"/>
</dbReference>
<evidence type="ECO:0000313" key="3">
    <source>
        <dbReference type="Proteomes" id="UP001597414"/>
    </source>
</evidence>
<name>A0ABW5B3L4_9BACT</name>
<evidence type="ECO:0000256" key="1">
    <source>
        <dbReference type="SAM" id="Phobius"/>
    </source>
</evidence>
<dbReference type="Proteomes" id="UP001597414">
    <property type="component" value="Unassembled WGS sequence"/>
</dbReference>
<comment type="caution">
    <text evidence="2">The sequence shown here is derived from an EMBL/GenBank/DDBJ whole genome shotgun (WGS) entry which is preliminary data.</text>
</comment>
<evidence type="ECO:0000313" key="2">
    <source>
        <dbReference type="EMBL" id="MFD2200713.1"/>
    </source>
</evidence>
<feature type="transmembrane region" description="Helical" evidence="1">
    <location>
        <begin position="6"/>
        <end position="25"/>
    </location>
</feature>
<sequence>MKEIIIMILSTFGALFVLSTSVAMLRKPDVYLRISVTGKAATLGIGLLLISAAVFFSDYSVTTRVIATIIFVLLTVTIGGHMLARAAYFTKTPIWNGTKIDELAGQYDPKTHILYSEKHNSSIKPEKTDTPS</sequence>
<keyword evidence="1" id="KW-0812">Transmembrane</keyword>
<reference evidence="3" key="1">
    <citation type="journal article" date="2019" name="Int. J. Syst. Evol. Microbiol.">
        <title>The Global Catalogue of Microorganisms (GCM) 10K type strain sequencing project: providing services to taxonomists for standard genome sequencing and annotation.</title>
        <authorList>
            <consortium name="The Broad Institute Genomics Platform"/>
            <consortium name="The Broad Institute Genome Sequencing Center for Infectious Disease"/>
            <person name="Wu L."/>
            <person name="Ma J."/>
        </authorList>
    </citation>
    <scope>NUCLEOTIDE SEQUENCE [LARGE SCALE GENOMIC DNA]</scope>
    <source>
        <strain evidence="3">KCTC 19812</strain>
    </source>
</reference>
<feature type="transmembrane region" description="Helical" evidence="1">
    <location>
        <begin position="37"/>
        <end position="57"/>
    </location>
</feature>
<dbReference type="Pfam" id="PF03334">
    <property type="entry name" value="PhaG_MnhG_YufB"/>
    <property type="match status" value="1"/>
</dbReference>
<protein>
    <submittedName>
        <fullName evidence="2">Cation:proton antiporter</fullName>
    </submittedName>
</protein>
<organism evidence="2 3">
    <name type="scientific">Shivajiella indica</name>
    <dbReference type="NCBI Taxonomy" id="872115"/>
    <lineage>
        <taxon>Bacteria</taxon>
        <taxon>Pseudomonadati</taxon>
        <taxon>Bacteroidota</taxon>
        <taxon>Cytophagia</taxon>
        <taxon>Cytophagales</taxon>
        <taxon>Cyclobacteriaceae</taxon>
        <taxon>Shivajiella</taxon>
    </lineage>
</organism>
<feature type="transmembrane region" description="Helical" evidence="1">
    <location>
        <begin position="63"/>
        <end position="84"/>
    </location>
</feature>
<keyword evidence="1" id="KW-0472">Membrane</keyword>
<keyword evidence="3" id="KW-1185">Reference proteome</keyword>
<accession>A0ABW5B3L4</accession>
<dbReference type="EMBL" id="JBHUIV010000010">
    <property type="protein sequence ID" value="MFD2200713.1"/>
    <property type="molecule type" value="Genomic_DNA"/>
</dbReference>